<dbReference type="Proteomes" id="UP000295493">
    <property type="component" value="Unassembled WGS sequence"/>
</dbReference>
<dbReference type="RefSeq" id="WP_133494052.1">
    <property type="nucleotide sequence ID" value="NZ_BMLU01000001.1"/>
</dbReference>
<keyword evidence="4" id="KW-1185">Reference proteome</keyword>
<evidence type="ECO:0000256" key="2">
    <source>
        <dbReference type="SAM" id="Phobius"/>
    </source>
</evidence>
<evidence type="ECO:0000256" key="1">
    <source>
        <dbReference type="SAM" id="MobiDB-lite"/>
    </source>
</evidence>
<keyword evidence="2" id="KW-0812">Transmembrane</keyword>
<comment type="caution">
    <text evidence="3">The sequence shown here is derived from an EMBL/GenBank/DDBJ whole genome shotgun (WGS) entry which is preliminary data.</text>
</comment>
<gene>
    <name evidence="3" type="ORF">EV664_101465</name>
</gene>
<accession>A0A4R6FYH4</accession>
<proteinExistence type="predicted"/>
<keyword evidence="2" id="KW-1133">Transmembrane helix</keyword>
<evidence type="ECO:0000313" key="4">
    <source>
        <dbReference type="Proteomes" id="UP000295493"/>
    </source>
</evidence>
<protein>
    <submittedName>
        <fullName evidence="3">Uncharacterized protein</fullName>
    </submittedName>
</protein>
<feature type="region of interest" description="Disordered" evidence="1">
    <location>
        <begin position="53"/>
        <end position="84"/>
    </location>
</feature>
<dbReference type="EMBL" id="SNWD01000001">
    <property type="protein sequence ID" value="TDN86887.1"/>
    <property type="molecule type" value="Genomic_DNA"/>
</dbReference>
<reference evidence="3 4" key="1">
    <citation type="submission" date="2019-03" db="EMBL/GenBank/DDBJ databases">
        <title>Genomic Encyclopedia of Type Strains, Phase IV (KMG-IV): sequencing the most valuable type-strain genomes for metagenomic binning, comparative biology and taxonomic classification.</title>
        <authorList>
            <person name="Goeker M."/>
        </authorList>
    </citation>
    <scope>NUCLEOTIDE SEQUENCE [LARGE SCALE GENOMIC DNA]</scope>
    <source>
        <strain evidence="3 4">DSM 25059</strain>
    </source>
</reference>
<organism evidence="3 4">
    <name type="scientific">Stakelama pacifica</name>
    <dbReference type="NCBI Taxonomy" id="517720"/>
    <lineage>
        <taxon>Bacteria</taxon>
        <taxon>Pseudomonadati</taxon>
        <taxon>Pseudomonadota</taxon>
        <taxon>Alphaproteobacteria</taxon>
        <taxon>Sphingomonadales</taxon>
        <taxon>Sphingomonadaceae</taxon>
        <taxon>Stakelama</taxon>
    </lineage>
</organism>
<name>A0A4R6FYH4_9SPHN</name>
<keyword evidence="2" id="KW-0472">Membrane</keyword>
<dbReference type="AlphaFoldDB" id="A0A4R6FYH4"/>
<sequence length="107" mass="11751">MADEPQSRHESWQIERPGRVALVAIAVPLVLLLILLGAGRWFETTIGKRTFRPPETFPAPGLVETITRPTGDGVPPRPAGSVRDPEVELAKNRLLASGIEHWEDAPQ</sequence>
<evidence type="ECO:0000313" key="3">
    <source>
        <dbReference type="EMBL" id="TDN86887.1"/>
    </source>
</evidence>
<feature type="transmembrane region" description="Helical" evidence="2">
    <location>
        <begin position="20"/>
        <end position="42"/>
    </location>
</feature>